<dbReference type="InterPro" id="IPR003374">
    <property type="entry name" value="ApbE-like_sf"/>
</dbReference>
<dbReference type="EMBL" id="CP071591">
    <property type="protein sequence ID" value="QSY57391.1"/>
    <property type="molecule type" value="Genomic_DNA"/>
</dbReference>
<keyword evidence="6" id="KW-0479">Metal-binding</keyword>
<evidence type="ECO:0000313" key="12">
    <source>
        <dbReference type="EMBL" id="QSY57391.1"/>
    </source>
</evidence>
<reference evidence="12 14" key="2">
    <citation type="submission" date="2021-03" db="EMBL/GenBank/DDBJ databases">
        <title>Genome sequencing of Bifidobacterium imperatoris JCM 32708.</title>
        <authorList>
            <person name="Kim J."/>
        </authorList>
    </citation>
    <scope>NUCLEOTIDE SEQUENCE [LARGE SCALE GENOMIC DNA]</scope>
    <source>
        <strain evidence="12 14">JCM 32708</strain>
    </source>
</reference>
<evidence type="ECO:0000256" key="3">
    <source>
        <dbReference type="ARBA" id="ARBA00016337"/>
    </source>
</evidence>
<sequence length="303" mass="33182">MSTAMQQSSTLDPIPREHLASITIDDAKRLARCRFFTFDTSAHIDVRISGNAPSPIIAILQSLIDQCRSFERLFSRTLPHSDVSRINQAHGEWTGIDAQTAELIETAMHYCAESEGLFDIDIGPLVQLWDWRNQMVPSREAVANALSHVDFRTIEIEHDPVTGEYRCRLSDPQATIDLDGIAKGWIANRLAAILLKAGFSNFLIDLGGNTIMHGTPSPHHGWRTATLDPQSPAAATMTLEYQPASATDSGPATESFASSRIDEPRANLQTNCMPKSFVCSRGTREDANIQSVPASLVVPSATL</sequence>
<dbReference type="EMBL" id="NMWV01000041">
    <property type="protein sequence ID" value="PLS23825.1"/>
    <property type="molecule type" value="Genomic_DNA"/>
</dbReference>
<organism evidence="11 13">
    <name type="scientific">Bifidobacterium imperatoris</name>
    <dbReference type="NCBI Taxonomy" id="2020965"/>
    <lineage>
        <taxon>Bacteria</taxon>
        <taxon>Bacillati</taxon>
        <taxon>Actinomycetota</taxon>
        <taxon>Actinomycetes</taxon>
        <taxon>Bifidobacteriales</taxon>
        <taxon>Bifidobacteriaceae</taxon>
        <taxon>Bifidobacterium</taxon>
    </lineage>
</organism>
<dbReference type="RefSeq" id="WP_133125012.1">
    <property type="nucleotide sequence ID" value="NZ_CP071591.1"/>
</dbReference>
<dbReference type="GO" id="GO:0046872">
    <property type="term" value="F:metal ion binding"/>
    <property type="evidence" value="ECO:0007669"/>
    <property type="project" value="UniProtKB-KW"/>
</dbReference>
<comment type="catalytic activity">
    <reaction evidence="10">
        <text>L-threonyl-[protein] + FAD = FMN-L-threonyl-[protein] + AMP + H(+)</text>
        <dbReference type="Rhea" id="RHEA:36847"/>
        <dbReference type="Rhea" id="RHEA-COMP:11060"/>
        <dbReference type="Rhea" id="RHEA-COMP:11061"/>
        <dbReference type="ChEBI" id="CHEBI:15378"/>
        <dbReference type="ChEBI" id="CHEBI:30013"/>
        <dbReference type="ChEBI" id="CHEBI:57692"/>
        <dbReference type="ChEBI" id="CHEBI:74257"/>
        <dbReference type="ChEBI" id="CHEBI:456215"/>
        <dbReference type="EC" id="2.7.1.180"/>
    </reaction>
</comment>
<proteinExistence type="predicted"/>
<comment type="cofactor">
    <cofactor evidence="1">
        <name>Mg(2+)</name>
        <dbReference type="ChEBI" id="CHEBI:18420"/>
    </cofactor>
</comment>
<dbReference type="Proteomes" id="UP000663067">
    <property type="component" value="Chromosome"/>
</dbReference>
<evidence type="ECO:0000256" key="6">
    <source>
        <dbReference type="ARBA" id="ARBA00022723"/>
    </source>
</evidence>
<accession>A0A2N5IPD9</accession>
<dbReference type="AlphaFoldDB" id="A0A2N5IPD9"/>
<reference evidence="11 13" key="1">
    <citation type="submission" date="2017-07" db="EMBL/GenBank/DDBJ databases">
        <title>Bifidobacterium novel species.</title>
        <authorList>
            <person name="Lugli G.A."/>
            <person name="Milani C."/>
            <person name="Duranti S."/>
            <person name="Mangifesta M."/>
        </authorList>
    </citation>
    <scope>NUCLEOTIDE SEQUENCE [LARGE SCALE GENOMIC DNA]</scope>
    <source>
        <strain evidence="11 13">45</strain>
    </source>
</reference>
<keyword evidence="14" id="KW-1185">Reference proteome</keyword>
<evidence type="ECO:0000313" key="11">
    <source>
        <dbReference type="EMBL" id="PLS23825.1"/>
    </source>
</evidence>
<evidence type="ECO:0000256" key="10">
    <source>
        <dbReference type="ARBA" id="ARBA00048540"/>
    </source>
</evidence>
<gene>
    <name evidence="12" type="ORF">BLI708_09165</name>
    <name evidence="11" type="ORF">Tam1G_2113</name>
</gene>
<dbReference type="Gene3D" id="3.10.520.10">
    <property type="entry name" value="ApbE-like domains"/>
    <property type="match status" value="1"/>
</dbReference>
<evidence type="ECO:0000256" key="1">
    <source>
        <dbReference type="ARBA" id="ARBA00001946"/>
    </source>
</evidence>
<keyword evidence="7" id="KW-0274">FAD</keyword>
<keyword evidence="8" id="KW-0460">Magnesium</keyword>
<evidence type="ECO:0000256" key="7">
    <source>
        <dbReference type="ARBA" id="ARBA00022827"/>
    </source>
</evidence>
<evidence type="ECO:0000256" key="9">
    <source>
        <dbReference type="ARBA" id="ARBA00031306"/>
    </source>
</evidence>
<evidence type="ECO:0000256" key="8">
    <source>
        <dbReference type="ARBA" id="ARBA00022842"/>
    </source>
</evidence>
<dbReference type="InterPro" id="IPR024932">
    <property type="entry name" value="ApbE"/>
</dbReference>
<dbReference type="PANTHER" id="PTHR30040">
    <property type="entry name" value="THIAMINE BIOSYNTHESIS LIPOPROTEIN APBE"/>
    <property type="match status" value="1"/>
</dbReference>
<protein>
    <recommendedName>
        <fullName evidence="3">FAD:protein FMN transferase</fullName>
        <ecNumber evidence="2">2.7.1.180</ecNumber>
    </recommendedName>
    <alternativeName>
        <fullName evidence="9">Flavin transferase</fullName>
    </alternativeName>
</protein>
<dbReference type="EC" id="2.7.1.180" evidence="2"/>
<dbReference type="SUPFAM" id="SSF143631">
    <property type="entry name" value="ApbE-like"/>
    <property type="match status" value="1"/>
</dbReference>
<evidence type="ECO:0000256" key="5">
    <source>
        <dbReference type="ARBA" id="ARBA00022679"/>
    </source>
</evidence>
<dbReference type="GO" id="GO:0016740">
    <property type="term" value="F:transferase activity"/>
    <property type="evidence" value="ECO:0007669"/>
    <property type="project" value="UniProtKB-KW"/>
</dbReference>
<dbReference type="PANTHER" id="PTHR30040:SF2">
    <property type="entry name" value="FAD:PROTEIN FMN TRANSFERASE"/>
    <property type="match status" value="1"/>
</dbReference>
<dbReference type="Pfam" id="PF02424">
    <property type="entry name" value="ApbE"/>
    <property type="match status" value="1"/>
</dbReference>
<dbReference type="Proteomes" id="UP000234855">
    <property type="component" value="Unassembled WGS sequence"/>
</dbReference>
<evidence type="ECO:0000256" key="4">
    <source>
        <dbReference type="ARBA" id="ARBA00022630"/>
    </source>
</evidence>
<keyword evidence="4" id="KW-0285">Flavoprotein</keyword>
<keyword evidence="5 12" id="KW-0808">Transferase</keyword>
<evidence type="ECO:0000313" key="13">
    <source>
        <dbReference type="Proteomes" id="UP000234855"/>
    </source>
</evidence>
<evidence type="ECO:0000256" key="2">
    <source>
        <dbReference type="ARBA" id="ARBA00011955"/>
    </source>
</evidence>
<name>A0A2N5IPD9_9BIFI</name>
<evidence type="ECO:0000313" key="14">
    <source>
        <dbReference type="Proteomes" id="UP000663067"/>
    </source>
</evidence>